<dbReference type="AlphaFoldDB" id="M2YES0"/>
<keyword evidence="2" id="KW-0328">Glycosyltransferase</keyword>
<gene>
    <name evidence="5" type="ORF">C884_02191</name>
</gene>
<dbReference type="InterPro" id="IPR028098">
    <property type="entry name" value="Glyco_trans_4-like_N"/>
</dbReference>
<evidence type="ECO:0000256" key="2">
    <source>
        <dbReference type="ARBA" id="ARBA00022676"/>
    </source>
</evidence>
<dbReference type="Gene3D" id="3.40.50.2000">
    <property type="entry name" value="Glycogen Phosphorylase B"/>
    <property type="match status" value="2"/>
</dbReference>
<accession>M2YES0</accession>
<dbReference type="CDD" id="cd03801">
    <property type="entry name" value="GT4_PimA-like"/>
    <property type="match status" value="1"/>
</dbReference>
<dbReference type="EMBL" id="ANHZ02000006">
    <property type="protein sequence ID" value="EME37035.1"/>
    <property type="molecule type" value="Genomic_DNA"/>
</dbReference>
<dbReference type="PANTHER" id="PTHR45947:SF3">
    <property type="entry name" value="SULFOQUINOVOSYL TRANSFERASE SQD2"/>
    <property type="match status" value="1"/>
</dbReference>
<sequence>MEHSPAIDVLHVVEAFGGGVAAAVRDYVRDLPEARHHIVCRLRPEAEALGAQWRQDFASVTAITGGQLGAVRTVRETIRELHPAVVHSHSSYAGVWARVAGIGLDGFRSVYTPHAWAFAREDKSRLERAAFRGVERVLLHRTDVLAGCSRAELAPARAWRSDVELVHVPNIAELEADSTPTLVQQPSDPRGLLIVGSGRLTAQKDPAWFRAAVRAVRAEGHPVRALWVGGGDETMQADLESAGIEVTGWIPPAQVERHLAEADLYLHTAAWEGFPITVLEAAQLGRPIAVRSIQAFHEVSLPVVLDRPSDLAERWERIAEHATREQMVSQQDRALRENCAGVQHDRLAQAYGLEVRPWGVGGRGAPGRQSATQIVDGVTRETKGSAELAGYAGPSR</sequence>
<dbReference type="InterPro" id="IPR050194">
    <property type="entry name" value="Glycosyltransferase_grp1"/>
</dbReference>
<dbReference type="Pfam" id="PF13692">
    <property type="entry name" value="Glyco_trans_1_4"/>
    <property type="match status" value="1"/>
</dbReference>
<dbReference type="Pfam" id="PF13579">
    <property type="entry name" value="Glyco_trans_4_4"/>
    <property type="match status" value="1"/>
</dbReference>
<dbReference type="RefSeq" id="WP_006214202.1">
    <property type="nucleotide sequence ID" value="NZ_ANHZ02000006.1"/>
</dbReference>
<dbReference type="PANTHER" id="PTHR45947">
    <property type="entry name" value="SULFOQUINOVOSYL TRANSFERASE SQD2"/>
    <property type="match status" value="1"/>
</dbReference>
<keyword evidence="6" id="KW-1185">Reference proteome</keyword>
<evidence type="ECO:0000313" key="6">
    <source>
        <dbReference type="Proteomes" id="UP000009877"/>
    </source>
</evidence>
<dbReference type="SUPFAM" id="SSF53756">
    <property type="entry name" value="UDP-Glycosyltransferase/glycogen phosphorylase"/>
    <property type="match status" value="1"/>
</dbReference>
<evidence type="ECO:0000256" key="1">
    <source>
        <dbReference type="ARBA" id="ARBA00021292"/>
    </source>
</evidence>
<dbReference type="GO" id="GO:1901137">
    <property type="term" value="P:carbohydrate derivative biosynthetic process"/>
    <property type="evidence" value="ECO:0007669"/>
    <property type="project" value="UniProtKB-ARBA"/>
</dbReference>
<evidence type="ECO:0000313" key="5">
    <source>
        <dbReference type="EMBL" id="EME37035.1"/>
    </source>
</evidence>
<keyword evidence="3 5" id="KW-0808">Transferase</keyword>
<dbReference type="GO" id="GO:0016758">
    <property type="term" value="F:hexosyltransferase activity"/>
    <property type="evidence" value="ECO:0007669"/>
    <property type="project" value="TreeGrafter"/>
</dbReference>
<protein>
    <recommendedName>
        <fullName evidence="1">D-inositol 3-phosphate glycosyltransferase</fullName>
    </recommendedName>
</protein>
<organism evidence="5 6">
    <name type="scientific">Kocuria palustris PEL</name>
    <dbReference type="NCBI Taxonomy" id="1236550"/>
    <lineage>
        <taxon>Bacteria</taxon>
        <taxon>Bacillati</taxon>
        <taxon>Actinomycetota</taxon>
        <taxon>Actinomycetes</taxon>
        <taxon>Micrococcales</taxon>
        <taxon>Micrococcaceae</taxon>
        <taxon>Kocuria</taxon>
    </lineage>
</organism>
<dbReference type="Proteomes" id="UP000009877">
    <property type="component" value="Unassembled WGS sequence"/>
</dbReference>
<reference evidence="5 6" key="1">
    <citation type="journal article" date="2014" name="Genome Announc.">
        <title>Draft Genome Sequence of Kocuria palustris PEL.</title>
        <authorList>
            <person name="Sharma G."/>
            <person name="Khatri I."/>
            <person name="Subramanian S."/>
        </authorList>
    </citation>
    <scope>NUCLEOTIDE SEQUENCE [LARGE SCALE GENOMIC DNA]</scope>
    <source>
        <strain evidence="5 6">PEL</strain>
    </source>
</reference>
<feature type="domain" description="Glycosyltransferase subfamily 4-like N-terminal" evidence="4">
    <location>
        <begin position="18"/>
        <end position="169"/>
    </location>
</feature>
<comment type="caution">
    <text evidence="5">The sequence shown here is derived from an EMBL/GenBank/DDBJ whole genome shotgun (WGS) entry which is preliminary data.</text>
</comment>
<evidence type="ECO:0000256" key="3">
    <source>
        <dbReference type="ARBA" id="ARBA00022679"/>
    </source>
</evidence>
<proteinExistence type="predicted"/>
<name>M2YES0_9MICC</name>
<evidence type="ECO:0000259" key="4">
    <source>
        <dbReference type="Pfam" id="PF13579"/>
    </source>
</evidence>